<keyword evidence="2" id="KW-1185">Reference proteome</keyword>
<sequence>MPSLRAWNAVYAITSFFLGGGPPRLHQSELFLLSRIYYFNRGPGDAMTLRAHTSTLGRCVQFDSSEACTPAGRGGLRLPLYLVRTWLRP</sequence>
<protein>
    <submittedName>
        <fullName evidence="1">Uncharacterized protein</fullName>
    </submittedName>
</protein>
<evidence type="ECO:0000313" key="1">
    <source>
        <dbReference type="EMBL" id="GBP65967.1"/>
    </source>
</evidence>
<organism evidence="1 2">
    <name type="scientific">Eumeta variegata</name>
    <name type="common">Bagworm moth</name>
    <name type="synonym">Eumeta japonica</name>
    <dbReference type="NCBI Taxonomy" id="151549"/>
    <lineage>
        <taxon>Eukaryota</taxon>
        <taxon>Metazoa</taxon>
        <taxon>Ecdysozoa</taxon>
        <taxon>Arthropoda</taxon>
        <taxon>Hexapoda</taxon>
        <taxon>Insecta</taxon>
        <taxon>Pterygota</taxon>
        <taxon>Neoptera</taxon>
        <taxon>Endopterygota</taxon>
        <taxon>Lepidoptera</taxon>
        <taxon>Glossata</taxon>
        <taxon>Ditrysia</taxon>
        <taxon>Tineoidea</taxon>
        <taxon>Psychidae</taxon>
        <taxon>Oiketicinae</taxon>
        <taxon>Eumeta</taxon>
    </lineage>
</organism>
<dbReference type="Proteomes" id="UP000299102">
    <property type="component" value="Unassembled WGS sequence"/>
</dbReference>
<evidence type="ECO:0000313" key="2">
    <source>
        <dbReference type="Proteomes" id="UP000299102"/>
    </source>
</evidence>
<dbReference type="EMBL" id="BGZK01000944">
    <property type="protein sequence ID" value="GBP65967.1"/>
    <property type="molecule type" value="Genomic_DNA"/>
</dbReference>
<name>A0A4C1XUS6_EUMVA</name>
<accession>A0A4C1XUS6</accession>
<comment type="caution">
    <text evidence="1">The sequence shown here is derived from an EMBL/GenBank/DDBJ whole genome shotgun (WGS) entry which is preliminary data.</text>
</comment>
<gene>
    <name evidence="1" type="ORF">EVAR_45887_1</name>
</gene>
<proteinExistence type="predicted"/>
<reference evidence="1 2" key="1">
    <citation type="journal article" date="2019" name="Commun. Biol.">
        <title>The bagworm genome reveals a unique fibroin gene that provides high tensile strength.</title>
        <authorList>
            <person name="Kono N."/>
            <person name="Nakamura H."/>
            <person name="Ohtoshi R."/>
            <person name="Tomita M."/>
            <person name="Numata K."/>
            <person name="Arakawa K."/>
        </authorList>
    </citation>
    <scope>NUCLEOTIDE SEQUENCE [LARGE SCALE GENOMIC DNA]</scope>
</reference>
<dbReference type="AlphaFoldDB" id="A0A4C1XUS6"/>